<accession>A0A0D3FMR3</accession>
<dbReference type="EnsemblPlants" id="OBART03G30520.1">
    <property type="protein sequence ID" value="OBART03G30520.1"/>
    <property type="gene ID" value="OBART03G30520"/>
</dbReference>
<dbReference type="AlphaFoldDB" id="A0A0D3FMR3"/>
<feature type="region of interest" description="Disordered" evidence="4">
    <location>
        <begin position="112"/>
        <end position="132"/>
    </location>
</feature>
<keyword evidence="3" id="KW-0862">Zinc</keyword>
<reference evidence="5" key="2">
    <citation type="submission" date="2015-03" db="UniProtKB">
        <authorList>
            <consortium name="EnsemblPlants"/>
        </authorList>
    </citation>
    <scope>IDENTIFICATION</scope>
</reference>
<name>A0A0D3FMR3_9ORYZ</name>
<evidence type="ECO:0000256" key="3">
    <source>
        <dbReference type="ARBA" id="ARBA00022833"/>
    </source>
</evidence>
<feature type="compositionally biased region" description="Pro residues" evidence="4">
    <location>
        <begin position="246"/>
        <end position="257"/>
    </location>
</feature>
<dbReference type="HOGENOM" id="CLU_1039607_0_0_1"/>
<dbReference type="PaxDb" id="65489-OBART03G30520.1"/>
<reference evidence="5" key="1">
    <citation type="journal article" date="2009" name="Rice">
        <title>De Novo Next Generation Sequencing of Plant Genomes.</title>
        <authorList>
            <person name="Rounsley S."/>
            <person name="Marri P.R."/>
            <person name="Yu Y."/>
            <person name="He R."/>
            <person name="Sisneros N."/>
            <person name="Goicoechea J.L."/>
            <person name="Lee S.J."/>
            <person name="Angelova A."/>
            <person name="Kudrna D."/>
            <person name="Luo M."/>
            <person name="Affourtit J."/>
            <person name="Desany B."/>
            <person name="Knight J."/>
            <person name="Niazi F."/>
            <person name="Egholm M."/>
            <person name="Wing R.A."/>
        </authorList>
    </citation>
    <scope>NUCLEOTIDE SEQUENCE [LARGE SCALE GENOMIC DNA]</scope>
    <source>
        <strain evidence="5">cv. IRGC 105608</strain>
    </source>
</reference>
<organism evidence="5">
    <name type="scientific">Oryza barthii</name>
    <dbReference type="NCBI Taxonomy" id="65489"/>
    <lineage>
        <taxon>Eukaryota</taxon>
        <taxon>Viridiplantae</taxon>
        <taxon>Streptophyta</taxon>
        <taxon>Embryophyta</taxon>
        <taxon>Tracheophyta</taxon>
        <taxon>Spermatophyta</taxon>
        <taxon>Magnoliopsida</taxon>
        <taxon>Liliopsida</taxon>
        <taxon>Poales</taxon>
        <taxon>Poaceae</taxon>
        <taxon>BOP clade</taxon>
        <taxon>Oryzoideae</taxon>
        <taxon>Oryzeae</taxon>
        <taxon>Oryzinae</taxon>
        <taxon>Oryza</taxon>
    </lineage>
</organism>
<dbReference type="GO" id="GO:0043067">
    <property type="term" value="P:regulation of programmed cell death"/>
    <property type="evidence" value="ECO:0007669"/>
    <property type="project" value="TreeGrafter"/>
</dbReference>
<dbReference type="GO" id="GO:0008270">
    <property type="term" value="F:zinc ion binding"/>
    <property type="evidence" value="ECO:0007669"/>
    <property type="project" value="UniProtKB-KW"/>
</dbReference>
<evidence type="ECO:0000256" key="1">
    <source>
        <dbReference type="ARBA" id="ARBA00022723"/>
    </source>
</evidence>
<dbReference type="Gramene" id="OBART03G30520.1">
    <property type="protein sequence ID" value="OBART03G30520.1"/>
    <property type="gene ID" value="OBART03G30520"/>
</dbReference>
<keyword evidence="1" id="KW-0479">Metal-binding</keyword>
<feature type="region of interest" description="Disordered" evidence="4">
    <location>
        <begin position="244"/>
        <end position="295"/>
    </location>
</feature>
<protein>
    <submittedName>
        <fullName evidence="5">Uncharacterized protein</fullName>
    </submittedName>
</protein>
<keyword evidence="2" id="KW-0863">Zinc-finger</keyword>
<evidence type="ECO:0000256" key="4">
    <source>
        <dbReference type="SAM" id="MobiDB-lite"/>
    </source>
</evidence>
<dbReference type="PANTHER" id="PTHR42647">
    <property type="entry name" value="SBP (S-RIBONUCLEASE BINDING PROTEIN) FAMILY PROTEIN"/>
    <property type="match status" value="1"/>
</dbReference>
<proteinExistence type="predicted"/>
<evidence type="ECO:0000313" key="6">
    <source>
        <dbReference type="Proteomes" id="UP000026960"/>
    </source>
</evidence>
<evidence type="ECO:0000313" key="5">
    <source>
        <dbReference type="EnsemblPlants" id="OBART03G30520.1"/>
    </source>
</evidence>
<dbReference type="PANTHER" id="PTHR42647:SF12">
    <property type="entry name" value="BOI-RELATED E3 UBIQUITIN-PROTEIN LIGASE 2-RELATED"/>
    <property type="match status" value="1"/>
</dbReference>
<evidence type="ECO:0000256" key="2">
    <source>
        <dbReference type="ARBA" id="ARBA00022771"/>
    </source>
</evidence>
<sequence>MAVGAEVGSHGCDPPKTMANAVKSKRRYGDNAAFVSPPCAVGPSPYSAPFSYAAPGVAATTTTARDNVVAFASGGGGVAATTPAPAKKRARAQGQFLGADHVVVDLDPVVNQANHQHQQQQQQHGLRRRTAEAAELERWRRHAMASLVDAAKRAAQQQQQHGLRRRTAEAAELERWRRHAMASLVDAAKRAAVMKDMEIERAWGLNRALVARLRGVQAQALAWRDAALSNRAEATALRAELERALQPPPPPPPPPAEPGDAESCCYGDNGDLLGGGEEEVGSDRLIHEAGVPVLR</sequence>
<dbReference type="Proteomes" id="UP000026960">
    <property type="component" value="Chromosome 3"/>
</dbReference>
<feature type="compositionally biased region" description="Low complexity" evidence="4">
    <location>
        <begin position="115"/>
        <end position="124"/>
    </location>
</feature>
<dbReference type="GO" id="GO:0004842">
    <property type="term" value="F:ubiquitin-protein transferase activity"/>
    <property type="evidence" value="ECO:0007669"/>
    <property type="project" value="TreeGrafter"/>
</dbReference>
<keyword evidence="6" id="KW-1185">Reference proteome</keyword>
<dbReference type="STRING" id="65489.A0A0D3FMR3"/>